<comment type="catalytic activity">
    <reaction evidence="10">
        <text>thymidine + ATP = dTMP + ADP + H(+)</text>
        <dbReference type="Rhea" id="RHEA:19129"/>
        <dbReference type="ChEBI" id="CHEBI:15378"/>
        <dbReference type="ChEBI" id="CHEBI:17748"/>
        <dbReference type="ChEBI" id="CHEBI:30616"/>
        <dbReference type="ChEBI" id="CHEBI:63528"/>
        <dbReference type="ChEBI" id="CHEBI:456216"/>
        <dbReference type="EC" id="2.7.1.21"/>
    </reaction>
</comment>
<comment type="caution">
    <text evidence="12">The sequence shown here is derived from an EMBL/GenBank/DDBJ whole genome shotgun (WGS) entry which is preliminary data.</text>
</comment>
<sequence length="197" mass="22059">MSRAGEIEVIVGPMRGKKSDLLIIALEQAVIAEKRVVAFKPTRDTRTSNEIVSRKFDKKGKPKVSRRFPAIIVSTPDDMMRVIDIKHPEIVGIDEAQFLSPDFVPFIKKMSGERGIEFVIAGLDMDYLGDPFLETMPKLLAIAHRVTKTTAICYRCKSRQALFTQKIAGSTAKVEVGDLEYRAACSDCWYPYRGEAS</sequence>
<evidence type="ECO:0000313" key="12">
    <source>
        <dbReference type="EMBL" id="OGN24268.1"/>
    </source>
</evidence>
<evidence type="ECO:0000256" key="8">
    <source>
        <dbReference type="PIRSR" id="PIRSR035805-1"/>
    </source>
</evidence>
<dbReference type="InterPro" id="IPR001267">
    <property type="entry name" value="Thymidine_kinase"/>
</dbReference>
<dbReference type="Gene3D" id="3.30.60.20">
    <property type="match status" value="1"/>
</dbReference>
<feature type="binding site" evidence="9">
    <location>
        <position position="181"/>
    </location>
    <ligand>
        <name>substrate</name>
    </ligand>
</feature>
<feature type="active site" description="Proton acceptor" evidence="8">
    <location>
        <position position="95"/>
    </location>
</feature>
<feature type="binding site" evidence="9">
    <location>
        <begin position="174"/>
        <end position="177"/>
    </location>
    <ligand>
        <name>substrate</name>
    </ligand>
</feature>
<name>A0A1F8GHS4_9BACT</name>
<evidence type="ECO:0000256" key="2">
    <source>
        <dbReference type="ARBA" id="ARBA00012118"/>
    </source>
</evidence>
<dbReference type="STRING" id="1802695.A3A13_03770"/>
<evidence type="ECO:0000256" key="7">
    <source>
        <dbReference type="ARBA" id="ARBA00022840"/>
    </source>
</evidence>
<gene>
    <name evidence="12" type="ORF">A3A13_03770</name>
</gene>
<organism evidence="12 13">
    <name type="scientific">Candidatus Yanofskybacteria bacterium RIFCSPLOWO2_01_FULL_43_22</name>
    <dbReference type="NCBI Taxonomy" id="1802695"/>
    <lineage>
        <taxon>Bacteria</taxon>
        <taxon>Candidatus Yanofskyibacteriota</taxon>
    </lineage>
</organism>
<accession>A0A1F8GHS4</accession>
<dbReference type="PANTHER" id="PTHR11441:SF0">
    <property type="entry name" value="THYMIDINE KINASE, CYTOSOLIC"/>
    <property type="match status" value="1"/>
</dbReference>
<evidence type="ECO:0000256" key="10">
    <source>
        <dbReference type="RuleBase" id="RU000544"/>
    </source>
</evidence>
<comment type="similarity">
    <text evidence="1 11">Belongs to the thymidine kinase family.</text>
</comment>
<dbReference type="SUPFAM" id="SSF52540">
    <property type="entry name" value="P-loop containing nucleoside triphosphate hydrolases"/>
    <property type="match status" value="1"/>
</dbReference>
<dbReference type="Pfam" id="PF00265">
    <property type="entry name" value="TK"/>
    <property type="match status" value="1"/>
</dbReference>
<keyword evidence="4 10" id="KW-0808">Transferase</keyword>
<protein>
    <recommendedName>
        <fullName evidence="2 10">Thymidine kinase</fullName>
        <ecNumber evidence="2 10">2.7.1.21</ecNumber>
    </recommendedName>
</protein>
<evidence type="ECO:0000256" key="6">
    <source>
        <dbReference type="ARBA" id="ARBA00022777"/>
    </source>
</evidence>
<dbReference type="PIRSF" id="PIRSF035805">
    <property type="entry name" value="TK_cell"/>
    <property type="match status" value="1"/>
</dbReference>
<evidence type="ECO:0000256" key="4">
    <source>
        <dbReference type="ARBA" id="ARBA00022679"/>
    </source>
</evidence>
<dbReference type="EC" id="2.7.1.21" evidence="2 10"/>
<dbReference type="GO" id="GO:0046104">
    <property type="term" value="P:thymidine metabolic process"/>
    <property type="evidence" value="ECO:0007669"/>
    <property type="project" value="TreeGrafter"/>
</dbReference>
<dbReference type="InterPro" id="IPR027417">
    <property type="entry name" value="P-loop_NTPase"/>
</dbReference>
<reference evidence="12 13" key="1">
    <citation type="journal article" date="2016" name="Nat. Commun.">
        <title>Thousands of microbial genomes shed light on interconnected biogeochemical processes in an aquifer system.</title>
        <authorList>
            <person name="Anantharaman K."/>
            <person name="Brown C.T."/>
            <person name="Hug L.A."/>
            <person name="Sharon I."/>
            <person name="Castelle C.J."/>
            <person name="Probst A.J."/>
            <person name="Thomas B.C."/>
            <person name="Singh A."/>
            <person name="Wilkins M.J."/>
            <person name="Karaoz U."/>
            <person name="Brodie E.L."/>
            <person name="Williams K.H."/>
            <person name="Hubbard S.S."/>
            <person name="Banfield J.F."/>
        </authorList>
    </citation>
    <scope>NUCLEOTIDE SEQUENCE [LARGE SCALE GENOMIC DNA]</scope>
</reference>
<evidence type="ECO:0000256" key="1">
    <source>
        <dbReference type="ARBA" id="ARBA00007587"/>
    </source>
</evidence>
<dbReference type="EMBL" id="MGKJ01000013">
    <property type="protein sequence ID" value="OGN24268.1"/>
    <property type="molecule type" value="Genomic_DNA"/>
</dbReference>
<evidence type="ECO:0000256" key="5">
    <source>
        <dbReference type="ARBA" id="ARBA00022741"/>
    </source>
</evidence>
<evidence type="ECO:0000256" key="11">
    <source>
        <dbReference type="RuleBase" id="RU004165"/>
    </source>
</evidence>
<dbReference type="AlphaFoldDB" id="A0A1F8GHS4"/>
<evidence type="ECO:0000313" key="13">
    <source>
        <dbReference type="Proteomes" id="UP000178911"/>
    </source>
</evidence>
<proteinExistence type="inferred from homology"/>
<dbReference type="Gene3D" id="3.40.50.300">
    <property type="entry name" value="P-loop containing nucleotide triphosphate hydrolases"/>
    <property type="match status" value="1"/>
</dbReference>
<dbReference type="GO" id="GO:0071897">
    <property type="term" value="P:DNA biosynthetic process"/>
    <property type="evidence" value="ECO:0007669"/>
    <property type="project" value="UniProtKB-KW"/>
</dbReference>
<keyword evidence="5 10" id="KW-0547">Nucleotide-binding</keyword>
<evidence type="ECO:0000256" key="3">
    <source>
        <dbReference type="ARBA" id="ARBA00022634"/>
    </source>
</evidence>
<dbReference type="GO" id="GO:0005524">
    <property type="term" value="F:ATP binding"/>
    <property type="evidence" value="ECO:0007669"/>
    <property type="project" value="UniProtKB-KW"/>
</dbReference>
<dbReference type="GO" id="GO:0004797">
    <property type="term" value="F:thymidine kinase activity"/>
    <property type="evidence" value="ECO:0007669"/>
    <property type="project" value="UniProtKB-EC"/>
</dbReference>
<keyword evidence="6 10" id="KW-0418">Kinase</keyword>
<dbReference type="GO" id="GO:0005829">
    <property type="term" value="C:cytosol"/>
    <property type="evidence" value="ECO:0007669"/>
    <property type="project" value="TreeGrafter"/>
</dbReference>
<dbReference type="Proteomes" id="UP000178911">
    <property type="component" value="Unassembled WGS sequence"/>
</dbReference>
<keyword evidence="3 10" id="KW-0237">DNA synthesis</keyword>
<evidence type="ECO:0000256" key="9">
    <source>
        <dbReference type="PIRSR" id="PIRSR035805-2"/>
    </source>
</evidence>
<dbReference type="PANTHER" id="PTHR11441">
    <property type="entry name" value="THYMIDINE KINASE"/>
    <property type="match status" value="1"/>
</dbReference>
<keyword evidence="7 10" id="KW-0067">ATP-binding</keyword>